<keyword evidence="3" id="KW-0249">Electron transport</keyword>
<dbReference type="RefSeq" id="WP_274690424.1">
    <property type="nucleotide sequence ID" value="NZ_JAPMOU010000028.1"/>
</dbReference>
<reference evidence="5 6" key="1">
    <citation type="submission" date="2022-11" db="EMBL/GenBank/DDBJ databases">
        <title>Spartinivicinus poritis sp. nov., isolated from scleractinian coral Porites lutea.</title>
        <authorList>
            <person name="Zhang G."/>
            <person name="Cai L."/>
            <person name="Wei Q."/>
        </authorList>
    </citation>
    <scope>NUCLEOTIDE SEQUENCE [LARGE SCALE GENOMIC DNA]</scope>
    <source>
        <strain evidence="5 6">A2-2</strain>
    </source>
</reference>
<dbReference type="InterPro" id="IPR012255">
    <property type="entry name" value="ETF_b"/>
</dbReference>
<evidence type="ECO:0000256" key="3">
    <source>
        <dbReference type="ARBA" id="ARBA00022982"/>
    </source>
</evidence>
<dbReference type="Proteomes" id="UP001528823">
    <property type="component" value="Unassembled WGS sequence"/>
</dbReference>
<dbReference type="PANTHER" id="PTHR21294:SF8">
    <property type="entry name" value="ELECTRON TRANSFER FLAVOPROTEIN SUBUNIT BETA"/>
    <property type="match status" value="1"/>
</dbReference>
<evidence type="ECO:0000256" key="2">
    <source>
        <dbReference type="ARBA" id="ARBA00022448"/>
    </source>
</evidence>
<organism evidence="5 6">
    <name type="scientific">Spartinivicinus poritis</name>
    <dbReference type="NCBI Taxonomy" id="2994640"/>
    <lineage>
        <taxon>Bacteria</taxon>
        <taxon>Pseudomonadati</taxon>
        <taxon>Pseudomonadota</taxon>
        <taxon>Gammaproteobacteria</taxon>
        <taxon>Oceanospirillales</taxon>
        <taxon>Zooshikellaceae</taxon>
        <taxon>Spartinivicinus</taxon>
    </lineage>
</organism>
<name>A0ABT5UCI4_9GAMM</name>
<keyword evidence="2" id="KW-0813">Transport</keyword>
<evidence type="ECO:0000313" key="6">
    <source>
        <dbReference type="Proteomes" id="UP001528823"/>
    </source>
</evidence>
<evidence type="ECO:0000256" key="1">
    <source>
        <dbReference type="ARBA" id="ARBA00007557"/>
    </source>
</evidence>
<evidence type="ECO:0000259" key="4">
    <source>
        <dbReference type="SMART" id="SM00893"/>
    </source>
</evidence>
<sequence>MQPNTQQKSNSSHIAKITTLVSIGLHPKSQRGRRADQDAKALELALNLAPEQLEVLHAGNPKESVLRQYLGMGVDQLTVLDQPHEADAIPALIDYLTENHADIIFTGIKAEQGESSGMTPYLIAEQLKLPIVPNIAAIKSINGRTAEILQALPRGQRRLIKVQMPFVASIDTAAAAPRQSAFGKAKRGAINDVDAIINIDEVRASWNAQPAKKRPKRLKVMKAKTAADRFKAATASSKNEGGSVIENKSPAEAAKAIYDLLVAEKVVK</sequence>
<dbReference type="EMBL" id="JAPMOU010000028">
    <property type="protein sequence ID" value="MDE1464093.1"/>
    <property type="molecule type" value="Genomic_DNA"/>
</dbReference>
<dbReference type="SUPFAM" id="SSF52402">
    <property type="entry name" value="Adenine nucleotide alpha hydrolases-like"/>
    <property type="match status" value="1"/>
</dbReference>
<keyword evidence="6" id="KW-1185">Reference proteome</keyword>
<dbReference type="PANTHER" id="PTHR21294">
    <property type="entry name" value="ELECTRON TRANSFER FLAVOPROTEIN BETA-SUBUNIT"/>
    <property type="match status" value="1"/>
</dbReference>
<dbReference type="InterPro" id="IPR014730">
    <property type="entry name" value="ETF_a/b_N"/>
</dbReference>
<gene>
    <name evidence="5" type="ORF">ORQ98_19235</name>
</gene>
<dbReference type="Pfam" id="PF01012">
    <property type="entry name" value="ETF"/>
    <property type="match status" value="1"/>
</dbReference>
<comment type="caution">
    <text evidence="5">The sequence shown here is derived from an EMBL/GenBank/DDBJ whole genome shotgun (WGS) entry which is preliminary data.</text>
</comment>
<dbReference type="InterPro" id="IPR014729">
    <property type="entry name" value="Rossmann-like_a/b/a_fold"/>
</dbReference>
<dbReference type="SMART" id="SM00893">
    <property type="entry name" value="ETF"/>
    <property type="match status" value="1"/>
</dbReference>
<dbReference type="Gene3D" id="3.40.50.620">
    <property type="entry name" value="HUPs"/>
    <property type="match status" value="1"/>
</dbReference>
<evidence type="ECO:0000313" key="5">
    <source>
        <dbReference type="EMBL" id="MDE1464093.1"/>
    </source>
</evidence>
<proteinExistence type="inferred from homology"/>
<feature type="domain" description="Electron transfer flavoprotein alpha/beta-subunit N-terminal" evidence="4">
    <location>
        <begin position="24"/>
        <end position="201"/>
    </location>
</feature>
<comment type="similarity">
    <text evidence="1">Belongs to the ETF beta-subunit/FixA family.</text>
</comment>
<protein>
    <submittedName>
        <fullName evidence="5">Electron transfer flavoprotein subunit beta</fullName>
    </submittedName>
</protein>
<accession>A0ABT5UCI4</accession>